<comment type="caution">
    <text evidence="2">The sequence shown here is derived from an EMBL/GenBank/DDBJ whole genome shotgun (WGS) entry which is preliminary data.</text>
</comment>
<sequence>PTGKTIRTGASSTTCLTAPTNANGGTVVVAPCNGSASQSWKQNGPTIVVYGNMCLDVTGGSTTNGVKMQIWACTPGAGDAAQHFTVTSSKQIQWTNFNECLDLSGGSLASGNRVQMWATRPGNPNQVWNFV</sequence>
<accession>A0AAD7DAU5</accession>
<name>A0AAD7DAU5_MYCRO</name>
<dbReference type="SUPFAM" id="SSF50370">
    <property type="entry name" value="Ricin B-like lectins"/>
    <property type="match status" value="1"/>
</dbReference>
<protein>
    <submittedName>
        <fullName evidence="2">Ricin B lectin domain-containing protein</fullName>
    </submittedName>
</protein>
<evidence type="ECO:0000313" key="2">
    <source>
        <dbReference type="EMBL" id="KAJ7686198.1"/>
    </source>
</evidence>
<evidence type="ECO:0000313" key="3">
    <source>
        <dbReference type="Proteomes" id="UP001221757"/>
    </source>
</evidence>
<dbReference type="InterPro" id="IPR035992">
    <property type="entry name" value="Ricin_B-like_lectins"/>
</dbReference>
<dbReference type="Proteomes" id="UP001221757">
    <property type="component" value="Unassembled WGS sequence"/>
</dbReference>
<feature type="non-terminal residue" evidence="2">
    <location>
        <position position="1"/>
    </location>
</feature>
<proteinExistence type="predicted"/>
<organism evidence="2 3">
    <name type="scientific">Mycena rosella</name>
    <name type="common">Pink bonnet</name>
    <name type="synonym">Agaricus rosellus</name>
    <dbReference type="NCBI Taxonomy" id="1033263"/>
    <lineage>
        <taxon>Eukaryota</taxon>
        <taxon>Fungi</taxon>
        <taxon>Dikarya</taxon>
        <taxon>Basidiomycota</taxon>
        <taxon>Agaricomycotina</taxon>
        <taxon>Agaricomycetes</taxon>
        <taxon>Agaricomycetidae</taxon>
        <taxon>Agaricales</taxon>
        <taxon>Marasmiineae</taxon>
        <taxon>Mycenaceae</taxon>
        <taxon>Mycena</taxon>
    </lineage>
</organism>
<dbReference type="EMBL" id="JARKIE010000098">
    <property type="protein sequence ID" value="KAJ7686198.1"/>
    <property type="molecule type" value="Genomic_DNA"/>
</dbReference>
<dbReference type="Gene3D" id="2.80.10.50">
    <property type="match status" value="2"/>
</dbReference>
<dbReference type="Pfam" id="PF00652">
    <property type="entry name" value="Ricin_B_lectin"/>
    <property type="match status" value="1"/>
</dbReference>
<gene>
    <name evidence="2" type="ORF">B0H17DRAFT_940707</name>
</gene>
<dbReference type="SMART" id="SM00458">
    <property type="entry name" value="RICIN"/>
    <property type="match status" value="1"/>
</dbReference>
<dbReference type="InterPro" id="IPR000772">
    <property type="entry name" value="Ricin_B_lectin"/>
</dbReference>
<reference evidence="2" key="1">
    <citation type="submission" date="2023-03" db="EMBL/GenBank/DDBJ databases">
        <title>Massive genome expansion in bonnet fungi (Mycena s.s.) driven by repeated elements and novel gene families across ecological guilds.</title>
        <authorList>
            <consortium name="Lawrence Berkeley National Laboratory"/>
            <person name="Harder C.B."/>
            <person name="Miyauchi S."/>
            <person name="Viragh M."/>
            <person name="Kuo A."/>
            <person name="Thoen E."/>
            <person name="Andreopoulos B."/>
            <person name="Lu D."/>
            <person name="Skrede I."/>
            <person name="Drula E."/>
            <person name="Henrissat B."/>
            <person name="Morin E."/>
            <person name="Kohler A."/>
            <person name="Barry K."/>
            <person name="LaButti K."/>
            <person name="Morin E."/>
            <person name="Salamov A."/>
            <person name="Lipzen A."/>
            <person name="Mereny Z."/>
            <person name="Hegedus B."/>
            <person name="Baldrian P."/>
            <person name="Stursova M."/>
            <person name="Weitz H."/>
            <person name="Taylor A."/>
            <person name="Grigoriev I.V."/>
            <person name="Nagy L.G."/>
            <person name="Martin F."/>
            <person name="Kauserud H."/>
        </authorList>
    </citation>
    <scope>NUCLEOTIDE SEQUENCE</scope>
    <source>
        <strain evidence="2">CBHHK067</strain>
    </source>
</reference>
<dbReference type="AlphaFoldDB" id="A0AAD7DAU5"/>
<dbReference type="PROSITE" id="PS50231">
    <property type="entry name" value="RICIN_B_LECTIN"/>
    <property type="match status" value="1"/>
</dbReference>
<evidence type="ECO:0000259" key="1">
    <source>
        <dbReference type="SMART" id="SM00458"/>
    </source>
</evidence>
<keyword evidence="3" id="KW-1185">Reference proteome</keyword>
<feature type="domain" description="Ricin B lectin" evidence="1">
    <location>
        <begin position="2"/>
        <end position="131"/>
    </location>
</feature>